<dbReference type="Proteomes" id="UP000232638">
    <property type="component" value="Plasmid pTs485"/>
</dbReference>
<protein>
    <submittedName>
        <fullName evidence="5">ABC transporter ATP-binding protein</fullName>
    </submittedName>
</protein>
<dbReference type="Pfam" id="PF00005">
    <property type="entry name" value="ABC_tran"/>
    <property type="match status" value="1"/>
</dbReference>
<dbReference type="KEGG" id="tsy:THSYN_31285"/>
<dbReference type="PANTHER" id="PTHR24220">
    <property type="entry name" value="IMPORT ATP-BINDING PROTEIN"/>
    <property type="match status" value="1"/>
</dbReference>
<dbReference type="InterPro" id="IPR017871">
    <property type="entry name" value="ABC_transporter-like_CS"/>
</dbReference>
<dbReference type="SMART" id="SM00382">
    <property type="entry name" value="AAA"/>
    <property type="match status" value="1"/>
</dbReference>
<dbReference type="GO" id="GO:0022857">
    <property type="term" value="F:transmembrane transporter activity"/>
    <property type="evidence" value="ECO:0007669"/>
    <property type="project" value="TreeGrafter"/>
</dbReference>
<dbReference type="InterPro" id="IPR015854">
    <property type="entry name" value="ABC_transpr_LolD-like"/>
</dbReference>
<dbReference type="PANTHER" id="PTHR24220:SF689">
    <property type="entry name" value="LIPOPROTEIN-RELEASING SYSTEM ATP-BINDING PROTEIN LOLD"/>
    <property type="match status" value="1"/>
</dbReference>
<gene>
    <name evidence="5" type="ORF">THSYN_31285</name>
</gene>
<dbReference type="OrthoDB" id="5675710at2"/>
<dbReference type="PROSITE" id="PS50893">
    <property type="entry name" value="ABC_TRANSPORTER_2"/>
    <property type="match status" value="1"/>
</dbReference>
<dbReference type="GO" id="GO:0005524">
    <property type="term" value="F:ATP binding"/>
    <property type="evidence" value="ECO:0007669"/>
    <property type="project" value="UniProtKB-KW"/>
</dbReference>
<dbReference type="GO" id="GO:0016887">
    <property type="term" value="F:ATP hydrolysis activity"/>
    <property type="evidence" value="ECO:0007669"/>
    <property type="project" value="InterPro"/>
</dbReference>
<organism evidence="5 6">
    <name type="scientific">Candidatus Thiodictyon syntrophicum</name>
    <dbReference type="NCBI Taxonomy" id="1166950"/>
    <lineage>
        <taxon>Bacteria</taxon>
        <taxon>Pseudomonadati</taxon>
        <taxon>Pseudomonadota</taxon>
        <taxon>Gammaproteobacteria</taxon>
        <taxon>Chromatiales</taxon>
        <taxon>Chromatiaceae</taxon>
        <taxon>Thiodictyon</taxon>
    </lineage>
</organism>
<sequence length="242" mass="26341">MAASAPVYLCRDLVKRRVGGGTAFELRVPELRIAPGELVVLRGASGCGKSTLLDLLALALRPDEAQCFSFRPEHRGASDLWRLWQREDLDGLGQLRGTHIGYVLQTGGLLSFLTARENIALSCRLLGRDPHGGVERLAERLDISAQLDKHPGQLSVGERQRVAIARALAHRPGVVLADEPTASVDPLNAARITALFLDLVRQSGACAVIASHDWQPAATPDVRVLDHRIERDGDVTRSLFWG</sequence>
<keyword evidence="6" id="KW-1185">Reference proteome</keyword>
<accession>A0A2K8UIU5</accession>
<evidence type="ECO:0000256" key="3">
    <source>
        <dbReference type="ARBA" id="ARBA00022840"/>
    </source>
</evidence>
<keyword evidence="5" id="KW-0614">Plasmid</keyword>
<dbReference type="SUPFAM" id="SSF52540">
    <property type="entry name" value="P-loop containing nucleoside triphosphate hydrolases"/>
    <property type="match status" value="1"/>
</dbReference>
<evidence type="ECO:0000256" key="1">
    <source>
        <dbReference type="ARBA" id="ARBA00005417"/>
    </source>
</evidence>
<dbReference type="GO" id="GO:0089705">
    <property type="term" value="P:protein localization to outer membrane"/>
    <property type="evidence" value="ECO:0007669"/>
    <property type="project" value="TreeGrafter"/>
</dbReference>
<dbReference type="AlphaFoldDB" id="A0A2K8UIU5"/>
<dbReference type="Gene3D" id="3.40.50.300">
    <property type="entry name" value="P-loop containing nucleotide triphosphate hydrolases"/>
    <property type="match status" value="1"/>
</dbReference>
<dbReference type="InterPro" id="IPR027417">
    <property type="entry name" value="P-loop_NTPase"/>
</dbReference>
<reference evidence="5 6" key="1">
    <citation type="submission" date="2017-03" db="EMBL/GenBank/DDBJ databases">
        <title>Complete genome sequence of Candidatus 'Thiodictyon syntrophicum' sp. nov. strain Cad16T, a photolithoautotroph purple sulfur bacterium isolated from an alpine meromictic lake.</title>
        <authorList>
            <person name="Luedin S.M."/>
            <person name="Pothier J.F."/>
            <person name="Danza F."/>
            <person name="Storelli N."/>
            <person name="Wittwer M."/>
            <person name="Tonolla M."/>
        </authorList>
    </citation>
    <scope>NUCLEOTIDE SEQUENCE [LARGE SCALE GENOMIC DNA]</scope>
    <source>
        <strain evidence="5 6">Cad16T</strain>
        <plasmid evidence="6">Plasmid pts485</plasmid>
    </source>
</reference>
<geneLocation type="plasmid" evidence="6">
    <name>pts485</name>
</geneLocation>
<dbReference type="GO" id="GO:0005886">
    <property type="term" value="C:plasma membrane"/>
    <property type="evidence" value="ECO:0007669"/>
    <property type="project" value="TreeGrafter"/>
</dbReference>
<feature type="domain" description="ABC transporter" evidence="4">
    <location>
        <begin position="8"/>
        <end position="241"/>
    </location>
</feature>
<keyword evidence="3 5" id="KW-0067">ATP-binding</keyword>
<evidence type="ECO:0000313" key="5">
    <source>
        <dbReference type="EMBL" id="AUB85409.1"/>
    </source>
</evidence>
<comment type="similarity">
    <text evidence="1">Belongs to the ABC transporter superfamily.</text>
</comment>
<dbReference type="PROSITE" id="PS00211">
    <property type="entry name" value="ABC_TRANSPORTER_1"/>
    <property type="match status" value="1"/>
</dbReference>
<name>A0A2K8UIU5_9GAMM</name>
<dbReference type="InterPro" id="IPR003593">
    <property type="entry name" value="AAA+_ATPase"/>
</dbReference>
<evidence type="ECO:0000313" key="6">
    <source>
        <dbReference type="Proteomes" id="UP000232638"/>
    </source>
</evidence>
<keyword evidence="2" id="KW-0547">Nucleotide-binding</keyword>
<dbReference type="GO" id="GO:0044874">
    <property type="term" value="P:lipoprotein localization to outer membrane"/>
    <property type="evidence" value="ECO:0007669"/>
    <property type="project" value="TreeGrafter"/>
</dbReference>
<evidence type="ECO:0000259" key="4">
    <source>
        <dbReference type="PROSITE" id="PS50893"/>
    </source>
</evidence>
<proteinExistence type="inferred from homology"/>
<dbReference type="EMBL" id="CP020372">
    <property type="protein sequence ID" value="AUB85409.1"/>
    <property type="molecule type" value="Genomic_DNA"/>
</dbReference>
<dbReference type="InterPro" id="IPR003439">
    <property type="entry name" value="ABC_transporter-like_ATP-bd"/>
</dbReference>
<dbReference type="RefSeq" id="WP_100923036.1">
    <property type="nucleotide sequence ID" value="NZ_CP020372.1"/>
</dbReference>
<evidence type="ECO:0000256" key="2">
    <source>
        <dbReference type="ARBA" id="ARBA00022741"/>
    </source>
</evidence>